<dbReference type="Pfam" id="PF01242">
    <property type="entry name" value="PTPS"/>
    <property type="match status" value="1"/>
</dbReference>
<dbReference type="EMBL" id="KF900324">
    <property type="protein sequence ID" value="AIE91000.1"/>
    <property type="molecule type" value="Genomic_DNA"/>
</dbReference>
<evidence type="ECO:0000256" key="2">
    <source>
        <dbReference type="ARBA" id="ARBA00022723"/>
    </source>
</evidence>
<gene>
    <name evidence="5" type="primary">PTS</name>
    <name evidence="5" type="synonym">ptpS</name>
    <name evidence="5" type="synonym">queD</name>
</gene>
<dbReference type="InterPro" id="IPR038418">
    <property type="entry name" value="6-PTP_synth/QueD_sf"/>
</dbReference>
<dbReference type="EC" id="4.2.3.12" evidence="5"/>
<evidence type="ECO:0000256" key="3">
    <source>
        <dbReference type="ARBA" id="ARBA00022833"/>
    </source>
</evidence>
<sequence length="150" mass="17167">MDNNQVSAVRKLQFCAGHRLYEHESKCRHFHGHNYQVFLHAQSSSNSLDQVGRVIDFSILKGRFMPWIEENWDHGFIVWKGDEEAISALQAIPEQKLFLLESNPTAENLALYLLNQVAPKLLADTGVNLTKIVLWETENCFVEVSLSLVK</sequence>
<dbReference type="Gene3D" id="3.30.479.10">
    <property type="entry name" value="6-pyruvoyl tetrahydropterin synthase/QueD"/>
    <property type="match status" value="1"/>
</dbReference>
<comment type="cofactor">
    <cofactor evidence="1">
        <name>Zn(2+)</name>
        <dbReference type="ChEBI" id="CHEBI:29105"/>
    </cofactor>
</comment>
<proteinExistence type="predicted"/>
<organism evidence="5">
    <name type="scientific">uncultured marine thaumarchaeote AD1000_100_C06</name>
    <dbReference type="NCBI Taxonomy" id="1455887"/>
    <lineage>
        <taxon>Archaea</taxon>
        <taxon>Nitrososphaerota</taxon>
        <taxon>environmental samples</taxon>
    </lineage>
</organism>
<protein>
    <submittedName>
        <fullName evidence="5">6-pyruvoyl tetrahydrobiopterin synthase (QueD, ptpS, PTS)</fullName>
        <ecNumber evidence="5">4.2.3.12</ecNumber>
    </submittedName>
</protein>
<dbReference type="PANTHER" id="PTHR12589:SF7">
    <property type="entry name" value="6-PYRUVOYL TETRAHYDROBIOPTERIN SYNTHASE"/>
    <property type="match status" value="1"/>
</dbReference>
<evidence type="ECO:0000256" key="4">
    <source>
        <dbReference type="ARBA" id="ARBA00023239"/>
    </source>
</evidence>
<dbReference type="GO" id="GO:0003874">
    <property type="term" value="F:6-pyruvoyltetrahydropterin synthase activity"/>
    <property type="evidence" value="ECO:0007669"/>
    <property type="project" value="UniProtKB-EC"/>
</dbReference>
<dbReference type="PANTHER" id="PTHR12589">
    <property type="entry name" value="PYRUVOYL TETRAHYDROBIOPTERIN SYNTHASE"/>
    <property type="match status" value="1"/>
</dbReference>
<dbReference type="InterPro" id="IPR007115">
    <property type="entry name" value="6-PTP_synth/QueD"/>
</dbReference>
<keyword evidence="3" id="KW-0862">Zinc</keyword>
<name>A0A075FHW3_9ARCH</name>
<dbReference type="GO" id="GO:0046872">
    <property type="term" value="F:metal ion binding"/>
    <property type="evidence" value="ECO:0007669"/>
    <property type="project" value="UniProtKB-KW"/>
</dbReference>
<keyword evidence="2" id="KW-0479">Metal-binding</keyword>
<dbReference type="AlphaFoldDB" id="A0A075FHW3"/>
<dbReference type="SUPFAM" id="SSF55620">
    <property type="entry name" value="Tetrahydrobiopterin biosynthesis enzymes-like"/>
    <property type="match status" value="1"/>
</dbReference>
<reference evidence="5" key="1">
    <citation type="journal article" date="2014" name="Genome Biol. Evol.">
        <title>Pangenome evidence for extensive interdomain horizontal transfer affecting lineage core and shell genes in uncultured planktonic thaumarchaeota and euryarchaeota.</title>
        <authorList>
            <person name="Deschamps P."/>
            <person name="Zivanovic Y."/>
            <person name="Moreira D."/>
            <person name="Rodriguez-Valera F."/>
            <person name="Lopez-Garcia P."/>
        </authorList>
    </citation>
    <scope>NUCLEOTIDE SEQUENCE</scope>
</reference>
<keyword evidence="4 5" id="KW-0456">Lyase</keyword>
<evidence type="ECO:0000256" key="1">
    <source>
        <dbReference type="ARBA" id="ARBA00001947"/>
    </source>
</evidence>
<evidence type="ECO:0000313" key="5">
    <source>
        <dbReference type="EMBL" id="AIE91000.1"/>
    </source>
</evidence>
<accession>A0A075FHW3</accession>